<evidence type="ECO:0000256" key="1">
    <source>
        <dbReference type="SAM" id="Phobius"/>
    </source>
</evidence>
<reference evidence="2 3" key="2">
    <citation type="journal article" date="2016" name="Genome Announc.">
        <title>Draft Genome Sequences of Streptomyces scabiei S58, Streptomyces turgidiscabies T45, and Streptomyces acidiscabies a10, the Pathogens of Potato Common Scab, Isolated in Japan.</title>
        <authorList>
            <person name="Tomihama T."/>
            <person name="Nishi Y."/>
            <person name="Sakai M."/>
            <person name="Ikenaga M."/>
            <person name="Okubo T."/>
            <person name="Ikeda S."/>
        </authorList>
    </citation>
    <scope>NUCLEOTIDE SEQUENCE [LARGE SCALE GENOMIC DNA]</scope>
    <source>
        <strain evidence="2 3">S58</strain>
    </source>
</reference>
<name>A0A100JJN2_STRSC</name>
<reference evidence="3" key="1">
    <citation type="submission" date="2015-11" db="EMBL/GenBank/DDBJ databases">
        <authorList>
            <consortium name="Cross-ministerial Strategic Innovation Promotion Program (SIP) consortium"/>
            <person name="Tomihama T."/>
            <person name="Ikenaga M."/>
            <person name="Sakai M."/>
            <person name="Okubo T."/>
            <person name="Ikeda S."/>
        </authorList>
    </citation>
    <scope>NUCLEOTIDE SEQUENCE [LARGE SCALE GENOMIC DNA]</scope>
    <source>
        <strain evidence="3">S58</strain>
    </source>
</reference>
<proteinExistence type="predicted"/>
<evidence type="ECO:0000313" key="3">
    <source>
        <dbReference type="Proteomes" id="UP000067448"/>
    </source>
</evidence>
<protein>
    <submittedName>
        <fullName evidence="2">Uncharacterized protein</fullName>
    </submittedName>
</protein>
<keyword evidence="1" id="KW-0472">Membrane</keyword>
<dbReference type="EMBL" id="BCMM01000003">
    <property type="protein sequence ID" value="GAQ60782.1"/>
    <property type="molecule type" value="Genomic_DNA"/>
</dbReference>
<dbReference type="Proteomes" id="UP000067448">
    <property type="component" value="Unassembled WGS sequence"/>
</dbReference>
<sequence length="74" mass="8256">MTRRLLAGYLGLVLLVLLSLEIPFGLLFVRAETSRLSNGIERDAGMLAELAEERIEENATDELPELAADYAEHR</sequence>
<dbReference type="RefSeq" id="WP_059078874.1">
    <property type="nucleotide sequence ID" value="NZ_BCMM01000003.1"/>
</dbReference>
<feature type="transmembrane region" description="Helical" evidence="1">
    <location>
        <begin position="6"/>
        <end position="29"/>
    </location>
</feature>
<keyword evidence="1" id="KW-0812">Transmembrane</keyword>
<accession>A0A100JJN2</accession>
<comment type="caution">
    <text evidence="2">The sequence shown here is derived from an EMBL/GenBank/DDBJ whole genome shotgun (WGS) entry which is preliminary data.</text>
</comment>
<dbReference type="AlphaFoldDB" id="A0A100JJN2"/>
<keyword evidence="1" id="KW-1133">Transmembrane helix</keyword>
<reference evidence="3" key="3">
    <citation type="submission" date="2016-02" db="EMBL/GenBank/DDBJ databases">
        <title>Draft genome of pathogenic Streptomyces sp. in Japan.</title>
        <authorList>
            <person name="Tomihama T."/>
            <person name="Ikenaga M."/>
            <person name="Sakai M."/>
            <person name="Okubo T."/>
            <person name="Ikeda S."/>
        </authorList>
    </citation>
    <scope>NUCLEOTIDE SEQUENCE [LARGE SCALE GENOMIC DNA]</scope>
    <source>
        <strain evidence="3">S58</strain>
    </source>
</reference>
<evidence type="ECO:0000313" key="2">
    <source>
        <dbReference type="EMBL" id="GAQ60782.1"/>
    </source>
</evidence>
<gene>
    <name evidence="2" type="ORF">SsS58_01124</name>
</gene>
<organism evidence="2 3">
    <name type="scientific">Streptomyces scabiei</name>
    <dbReference type="NCBI Taxonomy" id="1930"/>
    <lineage>
        <taxon>Bacteria</taxon>
        <taxon>Bacillati</taxon>
        <taxon>Actinomycetota</taxon>
        <taxon>Actinomycetes</taxon>
        <taxon>Kitasatosporales</taxon>
        <taxon>Streptomycetaceae</taxon>
        <taxon>Streptomyces</taxon>
    </lineage>
</organism>